<protein>
    <submittedName>
        <fullName evidence="1">Uncharacterized protein</fullName>
    </submittedName>
</protein>
<accession>A0A1L8CWV2</accession>
<dbReference type="AlphaFoldDB" id="A0A1L8CWV2"/>
<comment type="caution">
    <text evidence="1">The sequence shown here is derived from an EMBL/GenBank/DDBJ whole genome shotgun (WGS) entry which is preliminary data.</text>
</comment>
<reference evidence="2" key="1">
    <citation type="submission" date="2016-12" db="EMBL/GenBank/DDBJ databases">
        <title>Draft Genome Sequences od Carboxydothermus pertinax and islandicus, Hydrogenogenic Carboxydotrophic Bacteria.</title>
        <authorList>
            <person name="Fukuyama Y."/>
            <person name="Ohmae K."/>
            <person name="Yoneda Y."/>
            <person name="Yoshida T."/>
            <person name="Sako Y."/>
        </authorList>
    </citation>
    <scope>NUCLEOTIDE SEQUENCE [LARGE SCALE GENOMIC DNA]</scope>
    <source>
        <strain evidence="2">Ug1</strain>
    </source>
</reference>
<evidence type="ECO:0000313" key="1">
    <source>
        <dbReference type="EMBL" id="GAV23406.1"/>
    </source>
</evidence>
<evidence type="ECO:0000313" key="2">
    <source>
        <dbReference type="Proteomes" id="UP000187485"/>
    </source>
</evidence>
<sequence>MEKKISQSELLRKIVSKKELSYTMRKPTDSRVVLKAMKTFSVEDRLYRKLESWSKKLNIPTTTLIRELILSGIEEWI</sequence>
<name>A0A1L8CWV2_9THEO</name>
<dbReference type="EMBL" id="BDJK01000050">
    <property type="protein sequence ID" value="GAV23406.1"/>
    <property type="molecule type" value="Genomic_DNA"/>
</dbReference>
<dbReference type="Proteomes" id="UP000187485">
    <property type="component" value="Unassembled WGS sequence"/>
</dbReference>
<keyword evidence="2" id="KW-1185">Reference proteome</keyword>
<gene>
    <name evidence="1" type="ORF">cpu_19160</name>
</gene>
<proteinExistence type="predicted"/>
<organism evidence="1 2">
    <name type="scientific">Carboxydothermus pertinax</name>
    <dbReference type="NCBI Taxonomy" id="870242"/>
    <lineage>
        <taxon>Bacteria</taxon>
        <taxon>Bacillati</taxon>
        <taxon>Bacillota</taxon>
        <taxon>Clostridia</taxon>
        <taxon>Thermoanaerobacterales</taxon>
        <taxon>Thermoanaerobacteraceae</taxon>
        <taxon>Carboxydothermus</taxon>
    </lineage>
</organism>